<evidence type="ECO:0000256" key="3">
    <source>
        <dbReference type="SAM" id="SignalP"/>
    </source>
</evidence>
<evidence type="ECO:0000256" key="1">
    <source>
        <dbReference type="SAM" id="MobiDB-lite"/>
    </source>
</evidence>
<organism evidence="4 5">
    <name type="scientific">Frondihabitans peucedani</name>
    <dbReference type="NCBI Taxonomy" id="598626"/>
    <lineage>
        <taxon>Bacteria</taxon>
        <taxon>Bacillati</taxon>
        <taxon>Actinomycetota</taxon>
        <taxon>Actinomycetes</taxon>
        <taxon>Micrococcales</taxon>
        <taxon>Microbacteriaceae</taxon>
        <taxon>Frondihabitans</taxon>
    </lineage>
</organism>
<name>A0ABP8E6I8_9MICO</name>
<feature type="compositionally biased region" description="Low complexity" evidence="1">
    <location>
        <begin position="488"/>
        <end position="500"/>
    </location>
</feature>
<dbReference type="EMBL" id="BAABAU010000006">
    <property type="protein sequence ID" value="GAA4267764.1"/>
    <property type="molecule type" value="Genomic_DNA"/>
</dbReference>
<feature type="signal peptide" evidence="3">
    <location>
        <begin position="1"/>
        <end position="21"/>
    </location>
</feature>
<evidence type="ECO:0000256" key="2">
    <source>
        <dbReference type="SAM" id="Phobius"/>
    </source>
</evidence>
<keyword evidence="2" id="KW-1133">Transmembrane helix</keyword>
<evidence type="ECO:0000313" key="4">
    <source>
        <dbReference type="EMBL" id="GAA4267764.1"/>
    </source>
</evidence>
<comment type="caution">
    <text evidence="4">The sequence shown here is derived from an EMBL/GenBank/DDBJ whole genome shotgun (WGS) entry which is preliminary data.</text>
</comment>
<proteinExistence type="predicted"/>
<keyword evidence="2" id="KW-0812">Transmembrane</keyword>
<dbReference type="Proteomes" id="UP001501594">
    <property type="component" value="Unassembled WGS sequence"/>
</dbReference>
<dbReference type="Gene3D" id="2.60.40.10">
    <property type="entry name" value="Immunoglobulins"/>
    <property type="match status" value="1"/>
</dbReference>
<protein>
    <recommendedName>
        <fullName evidence="6">Bacterial Ig domain-containing protein</fullName>
    </recommendedName>
</protein>
<keyword evidence="3" id="KW-0732">Signal</keyword>
<evidence type="ECO:0008006" key="6">
    <source>
        <dbReference type="Google" id="ProtNLM"/>
    </source>
</evidence>
<feature type="region of interest" description="Disordered" evidence="1">
    <location>
        <begin position="470"/>
        <end position="500"/>
    </location>
</feature>
<feature type="compositionally biased region" description="Low complexity" evidence="1">
    <location>
        <begin position="470"/>
        <end position="479"/>
    </location>
</feature>
<dbReference type="InterPro" id="IPR013783">
    <property type="entry name" value="Ig-like_fold"/>
</dbReference>
<sequence length="543" mass="53734">MVAVPAAFALCLLGAMPSASAAAAATDRAPAVSQPRLSALVGHDPSNVDTAALSLVEKAGSSAASEPRPRVSTPSARSAAGATPSSKAPAGPTTGIVVTTPSDPDTVFFVHGAWNVTIAGLAPAGAAIRVADERGKVSESTVADAKGAWSVDLSFSHDGSWDQLLLIDGSSGGRALEEQLVEVQFDAPATQTPVITSPLRGDDVPGTTLPFGGGHFSVPVSGTAKPGDQIFVLGEPTDPGTGTSQDGAFARTDSTGHFTVEVPVGLGAYTFTPVAQTIDDELGPLSGYMDGQPVGPATVVLPADYILPADVDPDIAVVQDDGTGPEPTFTVDSDAVATSDPTGAPTSAPTSVPTGSTAGAGSDGSARFLATVTGTGSPGDGVQLFAADLSTYDDFTSGLYPGWFDDSTAAPSEVVPAYDGRIVVDADGHWSGTVSVPAGTFAVGAFAYDLGDPASPGSTVIGADQTFDAGGTPVIAGGTTPPPGGGSTTPTEAAAPGSSAPELAMTGDDAAAPFLVGAGLLGLGVAIAVLAPTRLSRRRSRIR</sequence>
<keyword evidence="2" id="KW-0472">Membrane</keyword>
<feature type="transmembrane region" description="Helical" evidence="2">
    <location>
        <begin position="510"/>
        <end position="531"/>
    </location>
</feature>
<feature type="region of interest" description="Disordered" evidence="1">
    <location>
        <begin position="59"/>
        <end position="96"/>
    </location>
</feature>
<accession>A0ABP8E6I8</accession>
<feature type="compositionally biased region" description="Low complexity" evidence="1">
    <location>
        <begin position="354"/>
        <end position="363"/>
    </location>
</feature>
<evidence type="ECO:0000313" key="5">
    <source>
        <dbReference type="Proteomes" id="UP001501594"/>
    </source>
</evidence>
<feature type="chain" id="PRO_5047321549" description="Bacterial Ig domain-containing protein" evidence="3">
    <location>
        <begin position="22"/>
        <end position="543"/>
    </location>
</feature>
<keyword evidence="5" id="KW-1185">Reference proteome</keyword>
<feature type="region of interest" description="Disordered" evidence="1">
    <location>
        <begin position="322"/>
        <end position="363"/>
    </location>
</feature>
<feature type="compositionally biased region" description="Polar residues" evidence="1">
    <location>
        <begin position="339"/>
        <end position="353"/>
    </location>
</feature>
<gene>
    <name evidence="4" type="ORF">GCM10022256_33760</name>
</gene>
<reference evidence="5" key="1">
    <citation type="journal article" date="2019" name="Int. J. Syst. Evol. Microbiol.">
        <title>The Global Catalogue of Microorganisms (GCM) 10K type strain sequencing project: providing services to taxonomists for standard genome sequencing and annotation.</title>
        <authorList>
            <consortium name="The Broad Institute Genomics Platform"/>
            <consortium name="The Broad Institute Genome Sequencing Center for Infectious Disease"/>
            <person name="Wu L."/>
            <person name="Ma J."/>
        </authorList>
    </citation>
    <scope>NUCLEOTIDE SEQUENCE [LARGE SCALE GENOMIC DNA]</scope>
    <source>
        <strain evidence="5">JCM 17442</strain>
    </source>
</reference>